<gene>
    <name evidence="2 3" type="primary">def</name>
    <name evidence="3" type="ORF">EVJ46_09290</name>
</gene>
<evidence type="ECO:0000256" key="2">
    <source>
        <dbReference type="HAMAP-Rule" id="MF_00163"/>
    </source>
</evidence>
<dbReference type="NCBIfam" id="NF001159">
    <property type="entry name" value="PRK00150.1-3"/>
    <property type="match status" value="1"/>
</dbReference>
<dbReference type="SUPFAM" id="SSF56420">
    <property type="entry name" value="Peptide deformylase"/>
    <property type="match status" value="1"/>
</dbReference>
<dbReference type="GO" id="GO:0046872">
    <property type="term" value="F:metal ion binding"/>
    <property type="evidence" value="ECO:0007669"/>
    <property type="project" value="UniProtKB-KW"/>
</dbReference>
<dbReference type="PANTHER" id="PTHR10458">
    <property type="entry name" value="PEPTIDE DEFORMYLASE"/>
    <property type="match status" value="1"/>
</dbReference>
<name>A0A519BEM9_ACIG2</name>
<feature type="binding site" evidence="2">
    <location>
        <position position="151"/>
    </location>
    <ligand>
        <name>Fe cation</name>
        <dbReference type="ChEBI" id="CHEBI:24875"/>
    </ligand>
</feature>
<comment type="caution">
    <text evidence="3">The sequence shown here is derived from an EMBL/GenBank/DDBJ whole genome shotgun (WGS) entry which is preliminary data.</text>
</comment>
<evidence type="ECO:0000313" key="3">
    <source>
        <dbReference type="EMBL" id="RZD15708.1"/>
    </source>
</evidence>
<keyword evidence="2" id="KW-0408">Iron</keyword>
<accession>A0A519BEM9</accession>
<dbReference type="CDD" id="cd00487">
    <property type="entry name" value="Pep_deformylase"/>
    <property type="match status" value="1"/>
</dbReference>
<proteinExistence type="inferred from homology"/>
<dbReference type="Pfam" id="PF01327">
    <property type="entry name" value="Pep_deformylase"/>
    <property type="match status" value="1"/>
</dbReference>
<feature type="binding site" evidence="2">
    <location>
        <position position="155"/>
    </location>
    <ligand>
        <name>Fe cation</name>
        <dbReference type="ChEBI" id="CHEBI:24875"/>
    </ligand>
</feature>
<dbReference type="Proteomes" id="UP000316562">
    <property type="component" value="Unassembled WGS sequence"/>
</dbReference>
<dbReference type="InterPro" id="IPR036821">
    <property type="entry name" value="Peptide_deformylase_sf"/>
</dbReference>
<comment type="function">
    <text evidence="2">Removes the formyl group from the N-terminal Met of newly synthesized proteins. Requires at least a dipeptide for an efficient rate of reaction. N-terminal L-methionine is a prerequisite for activity but the enzyme has broad specificity at other positions.</text>
</comment>
<dbReference type="PANTHER" id="PTHR10458:SF22">
    <property type="entry name" value="PEPTIDE DEFORMYLASE"/>
    <property type="match status" value="1"/>
</dbReference>
<keyword evidence="2 3" id="KW-0378">Hydrolase</keyword>
<dbReference type="PRINTS" id="PR01576">
    <property type="entry name" value="PDEFORMYLASE"/>
</dbReference>
<comment type="cofactor">
    <cofactor evidence="2">
        <name>Fe(2+)</name>
        <dbReference type="ChEBI" id="CHEBI:29033"/>
    </cofactor>
    <text evidence="2">Binds 1 Fe(2+) ion.</text>
</comment>
<dbReference type="NCBIfam" id="TIGR00079">
    <property type="entry name" value="pept_deformyl"/>
    <property type="match status" value="1"/>
</dbReference>
<feature type="binding site" evidence="2">
    <location>
        <position position="109"/>
    </location>
    <ligand>
        <name>Fe cation</name>
        <dbReference type="ChEBI" id="CHEBI:24875"/>
    </ligand>
</feature>
<dbReference type="EMBL" id="SGBC01000004">
    <property type="protein sequence ID" value="RZD15708.1"/>
    <property type="molecule type" value="Genomic_DNA"/>
</dbReference>
<evidence type="ECO:0000313" key="4">
    <source>
        <dbReference type="Proteomes" id="UP000316562"/>
    </source>
</evidence>
<keyword evidence="2" id="KW-0479">Metal-binding</keyword>
<comment type="similarity">
    <text evidence="1 2">Belongs to the polypeptide deformylase family.</text>
</comment>
<dbReference type="GO" id="GO:0006412">
    <property type="term" value="P:translation"/>
    <property type="evidence" value="ECO:0007669"/>
    <property type="project" value="UniProtKB-UniRule"/>
</dbReference>
<evidence type="ECO:0000256" key="1">
    <source>
        <dbReference type="ARBA" id="ARBA00010759"/>
    </source>
</evidence>
<dbReference type="Gene3D" id="3.90.45.10">
    <property type="entry name" value="Peptide deformylase"/>
    <property type="match status" value="1"/>
</dbReference>
<protein>
    <recommendedName>
        <fullName evidence="2">Peptide deformylase</fullName>
        <shortName evidence="2">PDF</shortName>
        <ecNumber evidence="2">3.5.1.88</ecNumber>
    </recommendedName>
    <alternativeName>
        <fullName evidence="2">Polypeptide deformylase</fullName>
    </alternativeName>
</protein>
<feature type="active site" evidence="2">
    <location>
        <position position="152"/>
    </location>
</feature>
<organism evidence="3 4">
    <name type="scientific">Acididesulfobacter guangdongensis</name>
    <dbReference type="NCBI Taxonomy" id="2597225"/>
    <lineage>
        <taxon>Bacteria</taxon>
        <taxon>Deltaproteobacteria</taxon>
        <taxon>Candidatus Acidulodesulfobacterales</taxon>
        <taxon>Candidatus Acididesulfobacter</taxon>
    </lineage>
</organism>
<dbReference type="HAMAP" id="MF_00163">
    <property type="entry name" value="Pep_deformylase"/>
    <property type="match status" value="1"/>
</dbReference>
<dbReference type="InterPro" id="IPR023635">
    <property type="entry name" value="Peptide_deformylase"/>
</dbReference>
<dbReference type="EC" id="3.5.1.88" evidence="2"/>
<reference evidence="3 4" key="1">
    <citation type="journal article" date="2019" name="ISME J.">
        <title>Insights into ecological role of a new deltaproteobacterial order Candidatus Acidulodesulfobacterales by metagenomics and metatranscriptomics.</title>
        <authorList>
            <person name="Tan S."/>
            <person name="Liu J."/>
            <person name="Fang Y."/>
            <person name="Hedlund B.P."/>
            <person name="Lian Z.H."/>
            <person name="Huang L.Y."/>
            <person name="Li J.T."/>
            <person name="Huang L.N."/>
            <person name="Li W.J."/>
            <person name="Jiang H.C."/>
            <person name="Dong H.L."/>
            <person name="Shu W.S."/>
        </authorList>
    </citation>
    <scope>NUCLEOTIDE SEQUENCE [LARGE SCALE GENOMIC DNA]</scope>
    <source>
        <strain evidence="3">AP2</strain>
    </source>
</reference>
<dbReference type="GO" id="GO:0042586">
    <property type="term" value="F:peptide deformylase activity"/>
    <property type="evidence" value="ECO:0007669"/>
    <property type="project" value="UniProtKB-UniRule"/>
</dbReference>
<dbReference type="AlphaFoldDB" id="A0A519BEM9"/>
<keyword evidence="2" id="KW-0648">Protein biosynthesis</keyword>
<sequence>MKFFNILQYPDPKLRIKAQNVTKDELKSIEELAKDIAYTMYKAEGVGLAATQVGINKRIIAIDVGKKLDANCENFLKDRDILFLNKNLIIAINPEIIYREGKIIHEEGCLSIPGFNADIERSKNIKVRAVGLDGKEFITESEGILSIAFQHEIDHLDGVLFIDKASPLKRTLYNAKLKKLKFEEKAH</sequence>
<dbReference type="PIRSF" id="PIRSF004749">
    <property type="entry name" value="Pep_def"/>
    <property type="match status" value="1"/>
</dbReference>
<comment type="catalytic activity">
    <reaction evidence="2">
        <text>N-terminal N-formyl-L-methionyl-[peptide] + H2O = N-terminal L-methionyl-[peptide] + formate</text>
        <dbReference type="Rhea" id="RHEA:24420"/>
        <dbReference type="Rhea" id="RHEA-COMP:10639"/>
        <dbReference type="Rhea" id="RHEA-COMP:10640"/>
        <dbReference type="ChEBI" id="CHEBI:15377"/>
        <dbReference type="ChEBI" id="CHEBI:15740"/>
        <dbReference type="ChEBI" id="CHEBI:49298"/>
        <dbReference type="ChEBI" id="CHEBI:64731"/>
        <dbReference type="EC" id="3.5.1.88"/>
    </reaction>
</comment>